<dbReference type="Proteomes" id="UP000002774">
    <property type="component" value="Chromosome"/>
</dbReference>
<evidence type="ECO:0000313" key="1">
    <source>
        <dbReference type="EMBL" id="EHQ25139.1"/>
    </source>
</evidence>
<gene>
    <name evidence="1" type="ORF">Mucpa_0964</name>
</gene>
<reference evidence="1" key="1">
    <citation type="submission" date="2011-09" db="EMBL/GenBank/DDBJ databases">
        <title>The permanent draft genome of Mucilaginibacter paludis DSM 18603.</title>
        <authorList>
            <consortium name="US DOE Joint Genome Institute (JGI-PGF)"/>
            <person name="Lucas S."/>
            <person name="Han J."/>
            <person name="Lapidus A."/>
            <person name="Bruce D."/>
            <person name="Goodwin L."/>
            <person name="Pitluck S."/>
            <person name="Peters L."/>
            <person name="Kyrpides N."/>
            <person name="Mavromatis K."/>
            <person name="Ivanova N."/>
            <person name="Mikhailova N."/>
            <person name="Held B."/>
            <person name="Detter J.C."/>
            <person name="Tapia R."/>
            <person name="Han C."/>
            <person name="Land M."/>
            <person name="Hauser L."/>
            <person name="Markowitz V."/>
            <person name="Cheng J.-F."/>
            <person name="Hugenholtz P."/>
            <person name="Woyke T."/>
            <person name="Wu D."/>
            <person name="Tindall B."/>
            <person name="Brambilla E."/>
            <person name="Klenk H.-P."/>
            <person name="Eisen J.A."/>
        </authorList>
    </citation>
    <scope>NUCLEOTIDE SEQUENCE [LARGE SCALE GENOMIC DNA]</scope>
    <source>
        <strain evidence="1">DSM 18603</strain>
    </source>
</reference>
<accession>H1YCW8</accession>
<dbReference type="AlphaFoldDB" id="H1YCW8"/>
<keyword evidence="2" id="KW-1185">Reference proteome</keyword>
<sequence>MIRLPEPGETEKPGGEAYQRFIQALNSGVRTLLIRMRSVGSGLHPCNTTVVDDKLGEICVSIRVPVLTKKAPSKAQKNK</sequence>
<dbReference type="EMBL" id="CM001403">
    <property type="protein sequence ID" value="EHQ25139.1"/>
    <property type="molecule type" value="Genomic_DNA"/>
</dbReference>
<name>H1YCW8_9SPHI</name>
<proteinExistence type="predicted"/>
<protein>
    <submittedName>
        <fullName evidence="1">Uncharacterized protein</fullName>
    </submittedName>
</protein>
<organism evidence="1 2">
    <name type="scientific">Mucilaginibacter paludis DSM 18603</name>
    <dbReference type="NCBI Taxonomy" id="714943"/>
    <lineage>
        <taxon>Bacteria</taxon>
        <taxon>Pseudomonadati</taxon>
        <taxon>Bacteroidota</taxon>
        <taxon>Sphingobacteriia</taxon>
        <taxon>Sphingobacteriales</taxon>
        <taxon>Sphingobacteriaceae</taxon>
        <taxon>Mucilaginibacter</taxon>
    </lineage>
</organism>
<dbReference type="HOGENOM" id="CLU_2602181_0_0_10"/>
<evidence type="ECO:0000313" key="2">
    <source>
        <dbReference type="Proteomes" id="UP000002774"/>
    </source>
</evidence>
<dbReference type="STRING" id="714943.Mucpa_0964"/>